<accession>A0A0B0MXN5</accession>
<dbReference type="AlphaFoldDB" id="A0A0B0MXN5"/>
<reference evidence="2" key="1">
    <citation type="submission" date="2014-09" db="EMBL/GenBank/DDBJ databases">
        <authorList>
            <person name="Mudge J."/>
            <person name="Ramaraj T."/>
            <person name="Lindquist I.E."/>
            <person name="Bharti A.K."/>
            <person name="Sundararajan A."/>
            <person name="Cameron C.T."/>
            <person name="Woodward J.E."/>
            <person name="May G.D."/>
            <person name="Brubaker C."/>
            <person name="Broadhvest J."/>
            <person name="Wilkins T.A."/>
        </authorList>
    </citation>
    <scope>NUCLEOTIDE SEQUENCE</scope>
    <source>
        <strain evidence="2">cv. AKA8401</strain>
    </source>
</reference>
<comment type="caution">
    <text evidence="1">The sequence shown here is derived from an EMBL/GenBank/DDBJ whole genome shotgun (WGS) entry which is preliminary data.</text>
</comment>
<name>A0A0B0MXN5_GOSAR</name>
<organism evidence="1 2">
    <name type="scientific">Gossypium arboreum</name>
    <name type="common">Tree cotton</name>
    <name type="synonym">Gossypium nanking</name>
    <dbReference type="NCBI Taxonomy" id="29729"/>
    <lineage>
        <taxon>Eukaryota</taxon>
        <taxon>Viridiplantae</taxon>
        <taxon>Streptophyta</taxon>
        <taxon>Embryophyta</taxon>
        <taxon>Tracheophyta</taxon>
        <taxon>Spermatophyta</taxon>
        <taxon>Magnoliopsida</taxon>
        <taxon>eudicotyledons</taxon>
        <taxon>Gunneridae</taxon>
        <taxon>Pentapetalae</taxon>
        <taxon>rosids</taxon>
        <taxon>malvids</taxon>
        <taxon>Malvales</taxon>
        <taxon>Malvaceae</taxon>
        <taxon>Malvoideae</taxon>
        <taxon>Gossypium</taxon>
    </lineage>
</organism>
<sequence length="29" mass="3258">MAWGKSTKPPIVKGFNCNLHKISRTSLQD</sequence>
<keyword evidence="2" id="KW-1185">Reference proteome</keyword>
<evidence type="ECO:0000313" key="1">
    <source>
        <dbReference type="EMBL" id="KHG03696.1"/>
    </source>
</evidence>
<evidence type="ECO:0000313" key="2">
    <source>
        <dbReference type="Proteomes" id="UP000032142"/>
    </source>
</evidence>
<dbReference type="Proteomes" id="UP000032142">
    <property type="component" value="Unassembled WGS sequence"/>
</dbReference>
<protein>
    <submittedName>
        <fullName evidence="1">Uncharacterized protein</fullName>
    </submittedName>
</protein>
<gene>
    <name evidence="1" type="ORF">F383_26698</name>
</gene>
<proteinExistence type="predicted"/>
<dbReference type="EMBL" id="JRRC01378569">
    <property type="protein sequence ID" value="KHG03696.1"/>
    <property type="molecule type" value="Genomic_DNA"/>
</dbReference>